<name>A0A7J6AFE3_AMEME</name>
<evidence type="ECO:0000313" key="3">
    <source>
        <dbReference type="Proteomes" id="UP000593565"/>
    </source>
</evidence>
<feature type="compositionally biased region" description="Basic and acidic residues" evidence="1">
    <location>
        <begin position="43"/>
        <end position="56"/>
    </location>
</feature>
<protein>
    <submittedName>
        <fullName evidence="2">Uncharacterized protein</fullName>
    </submittedName>
</protein>
<evidence type="ECO:0000256" key="1">
    <source>
        <dbReference type="SAM" id="MobiDB-lite"/>
    </source>
</evidence>
<dbReference type="EMBL" id="JAAGNN010000013">
    <property type="protein sequence ID" value="KAF4081543.1"/>
    <property type="molecule type" value="Genomic_DNA"/>
</dbReference>
<gene>
    <name evidence="2" type="ORF">AMELA_G00162710</name>
</gene>
<feature type="non-terminal residue" evidence="2">
    <location>
        <position position="103"/>
    </location>
</feature>
<keyword evidence="3" id="KW-1185">Reference proteome</keyword>
<comment type="caution">
    <text evidence="2">The sequence shown here is derived from an EMBL/GenBank/DDBJ whole genome shotgun (WGS) entry which is preliminary data.</text>
</comment>
<proteinExistence type="predicted"/>
<organism evidence="2 3">
    <name type="scientific">Ameiurus melas</name>
    <name type="common">Black bullhead</name>
    <name type="synonym">Silurus melas</name>
    <dbReference type="NCBI Taxonomy" id="219545"/>
    <lineage>
        <taxon>Eukaryota</taxon>
        <taxon>Metazoa</taxon>
        <taxon>Chordata</taxon>
        <taxon>Craniata</taxon>
        <taxon>Vertebrata</taxon>
        <taxon>Euteleostomi</taxon>
        <taxon>Actinopterygii</taxon>
        <taxon>Neopterygii</taxon>
        <taxon>Teleostei</taxon>
        <taxon>Ostariophysi</taxon>
        <taxon>Siluriformes</taxon>
        <taxon>Ictaluridae</taxon>
        <taxon>Ameiurus</taxon>
    </lineage>
</organism>
<accession>A0A7J6AFE3</accession>
<dbReference type="AlphaFoldDB" id="A0A7J6AFE3"/>
<evidence type="ECO:0000313" key="2">
    <source>
        <dbReference type="EMBL" id="KAF4081543.1"/>
    </source>
</evidence>
<reference evidence="2 3" key="1">
    <citation type="submission" date="2020-02" db="EMBL/GenBank/DDBJ databases">
        <title>A chromosome-scale genome assembly of the black bullhead catfish (Ameiurus melas).</title>
        <authorList>
            <person name="Wen M."/>
            <person name="Zham M."/>
            <person name="Cabau C."/>
            <person name="Klopp C."/>
            <person name="Donnadieu C."/>
            <person name="Roques C."/>
            <person name="Bouchez O."/>
            <person name="Lampietro C."/>
            <person name="Jouanno E."/>
            <person name="Herpin A."/>
            <person name="Louis A."/>
            <person name="Berthelot C."/>
            <person name="Parey E."/>
            <person name="Roest-Crollius H."/>
            <person name="Braasch I."/>
            <person name="Postlethwait J."/>
            <person name="Robinson-Rechavi M."/>
            <person name="Echchiki A."/>
            <person name="Begum T."/>
            <person name="Montfort J."/>
            <person name="Schartl M."/>
            <person name="Bobe J."/>
            <person name="Guiguen Y."/>
        </authorList>
    </citation>
    <scope>NUCLEOTIDE SEQUENCE [LARGE SCALE GENOMIC DNA]</scope>
    <source>
        <strain evidence="2">M_S1</strain>
        <tissue evidence="2">Blood</tissue>
    </source>
</reference>
<feature type="region of interest" description="Disordered" evidence="1">
    <location>
        <begin position="31"/>
        <end position="67"/>
    </location>
</feature>
<dbReference type="Proteomes" id="UP000593565">
    <property type="component" value="Unassembled WGS sequence"/>
</dbReference>
<sequence length="103" mass="11394">MTKEEHIEIVLTAGSGSGRKVAMELNRKHGEHITHTHTAAKLNKFDKTGSVEDQPRSGRPPTSTDEDTTDVVLANCTYCSPLCMETFGTPCIYVNTDLRSRQE</sequence>